<sequence>MHSRNQHKQGYDFKALITTLPALSQFTIVTPRGETSIDFANKTAVKTLNKALLQHHYGVKYWDIADEFLCPPVPGRADYIHGIADLLECDMTCKQDNLCQIYGLDIGTGANVIYPLIGNAQYKWQFIGSDINLKAVKSAQTICTANKLPIEVIHQPNAEFIFKNVIMPNQTLHFSMCNPPFHSSEKAASAGTQRKWKNLGKTPPKTLNFGGHAPELWCTGGELRFIKTMINESRLFSQQCVWFTSLVSNKDNLQPLKKALNKLQPVEVKVIKMAQGQKQSRFIAWTFMNREQRKTLLCQ</sequence>
<keyword evidence="1 6" id="KW-0963">Cytoplasm</keyword>
<comment type="function">
    <text evidence="6">Specifically methylates the adenine in position 1618 of 23S rRNA.</text>
</comment>
<dbReference type="Gene3D" id="3.40.50.150">
    <property type="entry name" value="Vaccinia Virus protein VP39"/>
    <property type="match status" value="1"/>
</dbReference>
<evidence type="ECO:0000256" key="6">
    <source>
        <dbReference type="HAMAP-Rule" id="MF_01848"/>
    </source>
</evidence>
<comment type="caution">
    <text evidence="7">The sequence shown here is derived from an EMBL/GenBank/DDBJ whole genome shotgun (WGS) entry which is preliminary data.</text>
</comment>
<keyword evidence="5 6" id="KW-0949">S-adenosyl-L-methionine</keyword>
<name>A0ABR9EJ58_9GAMM</name>
<dbReference type="InterPro" id="IPR016909">
    <property type="entry name" value="rRNA_lsu_MeTfrase_F"/>
</dbReference>
<comment type="catalytic activity">
    <reaction evidence="6">
        <text>adenosine(1618) in 23S rRNA + S-adenosyl-L-methionine = N(6)-methyladenosine(1618) in 23S rRNA + S-adenosyl-L-homocysteine + H(+)</text>
        <dbReference type="Rhea" id="RHEA:16497"/>
        <dbReference type="Rhea" id="RHEA-COMP:10229"/>
        <dbReference type="Rhea" id="RHEA-COMP:10231"/>
        <dbReference type="ChEBI" id="CHEBI:15378"/>
        <dbReference type="ChEBI" id="CHEBI:57856"/>
        <dbReference type="ChEBI" id="CHEBI:59789"/>
        <dbReference type="ChEBI" id="CHEBI:74411"/>
        <dbReference type="ChEBI" id="CHEBI:74449"/>
        <dbReference type="EC" id="2.1.1.181"/>
    </reaction>
</comment>
<keyword evidence="3 6" id="KW-0489">Methyltransferase</keyword>
<dbReference type="Proteomes" id="UP000615755">
    <property type="component" value="Unassembled WGS sequence"/>
</dbReference>
<dbReference type="NCBIfam" id="NF008725">
    <property type="entry name" value="PRK11727.1"/>
    <property type="match status" value="1"/>
</dbReference>
<evidence type="ECO:0000256" key="3">
    <source>
        <dbReference type="ARBA" id="ARBA00022603"/>
    </source>
</evidence>
<organism evidence="7 8">
    <name type="scientific">Pseudoalteromonas aurantia 208</name>
    <dbReference type="NCBI Taxonomy" id="1314867"/>
    <lineage>
        <taxon>Bacteria</taxon>
        <taxon>Pseudomonadati</taxon>
        <taxon>Pseudomonadota</taxon>
        <taxon>Gammaproteobacteria</taxon>
        <taxon>Alteromonadales</taxon>
        <taxon>Pseudoalteromonadaceae</taxon>
        <taxon>Pseudoalteromonas</taxon>
    </lineage>
</organism>
<evidence type="ECO:0000256" key="1">
    <source>
        <dbReference type="ARBA" id="ARBA00022490"/>
    </source>
</evidence>
<evidence type="ECO:0000313" key="8">
    <source>
        <dbReference type="Proteomes" id="UP000615755"/>
    </source>
</evidence>
<evidence type="ECO:0000256" key="2">
    <source>
        <dbReference type="ARBA" id="ARBA00022552"/>
    </source>
</evidence>
<dbReference type="PANTHER" id="PTHR13393">
    <property type="entry name" value="SAM-DEPENDENT METHYLTRANSFERASE"/>
    <property type="match status" value="1"/>
</dbReference>
<dbReference type="Pfam" id="PF05971">
    <property type="entry name" value="Methyltransf_10"/>
    <property type="match status" value="1"/>
</dbReference>
<keyword evidence="4 6" id="KW-0808">Transferase</keyword>
<accession>A0ABR9EJ58</accession>
<dbReference type="SUPFAM" id="SSF53335">
    <property type="entry name" value="S-adenosyl-L-methionine-dependent methyltransferases"/>
    <property type="match status" value="1"/>
</dbReference>
<reference evidence="7 8" key="1">
    <citation type="submission" date="2015-03" db="EMBL/GenBank/DDBJ databases">
        <title>Genome sequence of Pseudoalteromonas aurantia.</title>
        <authorList>
            <person name="Xie B.-B."/>
            <person name="Rong J.-C."/>
            <person name="Qin Q.-L."/>
            <person name="Zhang Y.-Z."/>
        </authorList>
    </citation>
    <scope>NUCLEOTIDE SEQUENCE [LARGE SCALE GENOMIC DNA]</scope>
    <source>
        <strain evidence="7 8">208</strain>
    </source>
</reference>
<gene>
    <name evidence="6 7" type="primary">rlmF</name>
    <name evidence="7" type="ORF">PAUR_b1181</name>
</gene>
<evidence type="ECO:0000313" key="7">
    <source>
        <dbReference type="EMBL" id="MBE0371022.1"/>
    </source>
</evidence>
<dbReference type="PIRSF" id="PIRSF029038">
    <property type="entry name" value="Mtase_YbiN_prd"/>
    <property type="match status" value="1"/>
</dbReference>
<dbReference type="InterPro" id="IPR029063">
    <property type="entry name" value="SAM-dependent_MTases_sf"/>
</dbReference>
<evidence type="ECO:0000256" key="5">
    <source>
        <dbReference type="ARBA" id="ARBA00022691"/>
    </source>
</evidence>
<comment type="subcellular location">
    <subcellularLocation>
        <location evidence="6">Cytoplasm</location>
    </subcellularLocation>
</comment>
<dbReference type="PANTHER" id="PTHR13393:SF0">
    <property type="entry name" value="RNA N6-ADENOSINE-METHYLTRANSFERASE METTL16"/>
    <property type="match status" value="1"/>
</dbReference>
<dbReference type="EMBL" id="AQGV01000015">
    <property type="protein sequence ID" value="MBE0371022.1"/>
    <property type="molecule type" value="Genomic_DNA"/>
</dbReference>
<evidence type="ECO:0000256" key="4">
    <source>
        <dbReference type="ARBA" id="ARBA00022679"/>
    </source>
</evidence>
<protein>
    <recommendedName>
        <fullName evidence="6">Ribosomal RNA large subunit methyltransferase F</fullName>
        <ecNumber evidence="6">2.1.1.181</ecNumber>
    </recommendedName>
    <alternativeName>
        <fullName evidence="6">23S rRNA mA1618 methyltransferase</fullName>
    </alternativeName>
    <alternativeName>
        <fullName evidence="6">rRNA adenine N-6-methyltransferase</fullName>
    </alternativeName>
</protein>
<proteinExistence type="inferred from homology"/>
<dbReference type="InterPro" id="IPR010286">
    <property type="entry name" value="METTL16/RlmF"/>
</dbReference>
<dbReference type="EC" id="2.1.1.181" evidence="6"/>
<dbReference type="HAMAP" id="MF_01848">
    <property type="entry name" value="23SrRNA_methyltr_F"/>
    <property type="match status" value="1"/>
</dbReference>
<comment type="similarity">
    <text evidence="6">Belongs to the methyltransferase superfamily. METTL16/RlmF family.</text>
</comment>
<dbReference type="RefSeq" id="WP_192510034.1">
    <property type="nucleotide sequence ID" value="NZ_AQGV01000015.1"/>
</dbReference>
<keyword evidence="2 6" id="KW-0698">rRNA processing</keyword>
<keyword evidence="8" id="KW-1185">Reference proteome</keyword>